<name>A0A2H0XCK5_UNCKA</name>
<keyword evidence="3" id="KW-0133">Cell shape</keyword>
<dbReference type="SUPFAM" id="SSF55729">
    <property type="entry name" value="Acyl-CoA N-acyltransferases (Nat)"/>
    <property type="match status" value="1"/>
</dbReference>
<keyword evidence="5" id="KW-0012">Acyltransferase</keyword>
<evidence type="ECO:0000313" key="7">
    <source>
        <dbReference type="EMBL" id="PIS22667.1"/>
    </source>
</evidence>
<keyword evidence="6" id="KW-0961">Cell wall biogenesis/degradation</keyword>
<comment type="caution">
    <text evidence="7">The sequence shown here is derived from an EMBL/GenBank/DDBJ whole genome shotgun (WGS) entry which is preliminary data.</text>
</comment>
<evidence type="ECO:0000256" key="4">
    <source>
        <dbReference type="ARBA" id="ARBA00022984"/>
    </source>
</evidence>
<evidence type="ECO:0000256" key="5">
    <source>
        <dbReference type="ARBA" id="ARBA00023315"/>
    </source>
</evidence>
<proteinExistence type="inferred from homology"/>
<dbReference type="PANTHER" id="PTHR36174:SF1">
    <property type="entry name" value="LIPID II:GLYCINE GLYCYLTRANSFERASE"/>
    <property type="match status" value="1"/>
</dbReference>
<dbReference type="Pfam" id="PF02388">
    <property type="entry name" value="FemAB"/>
    <property type="match status" value="2"/>
</dbReference>
<evidence type="ECO:0000313" key="8">
    <source>
        <dbReference type="Proteomes" id="UP000231252"/>
    </source>
</evidence>
<dbReference type="GO" id="GO:0008360">
    <property type="term" value="P:regulation of cell shape"/>
    <property type="evidence" value="ECO:0007669"/>
    <property type="project" value="UniProtKB-KW"/>
</dbReference>
<organism evidence="7 8">
    <name type="scientific">candidate division WWE3 bacterium CG08_land_8_20_14_0_20_41_10</name>
    <dbReference type="NCBI Taxonomy" id="1975085"/>
    <lineage>
        <taxon>Bacteria</taxon>
        <taxon>Katanobacteria</taxon>
    </lineage>
</organism>
<evidence type="ECO:0000256" key="6">
    <source>
        <dbReference type="ARBA" id="ARBA00023316"/>
    </source>
</evidence>
<evidence type="ECO:0000256" key="2">
    <source>
        <dbReference type="ARBA" id="ARBA00022679"/>
    </source>
</evidence>
<evidence type="ECO:0008006" key="9">
    <source>
        <dbReference type="Google" id="ProtNLM"/>
    </source>
</evidence>
<evidence type="ECO:0000256" key="3">
    <source>
        <dbReference type="ARBA" id="ARBA00022960"/>
    </source>
</evidence>
<keyword evidence="2" id="KW-0808">Transferase</keyword>
<protein>
    <recommendedName>
        <fullName evidence="9">Peptidoglycan bridge formation protein FemAB</fullName>
    </recommendedName>
</protein>
<dbReference type="Gene3D" id="3.40.630.30">
    <property type="match status" value="1"/>
</dbReference>
<reference evidence="8" key="1">
    <citation type="submission" date="2017-09" db="EMBL/GenBank/DDBJ databases">
        <title>Depth-based differentiation of microbial function through sediment-hosted aquifers and enrichment of novel symbionts in the deep terrestrial subsurface.</title>
        <authorList>
            <person name="Probst A.J."/>
            <person name="Ladd B."/>
            <person name="Jarett J.K."/>
            <person name="Geller-Mcgrath D.E."/>
            <person name="Sieber C.M.K."/>
            <person name="Emerson J.B."/>
            <person name="Anantharaman K."/>
            <person name="Thomas B.C."/>
            <person name="Malmstrom R."/>
            <person name="Stieglmeier M."/>
            <person name="Klingl A."/>
            <person name="Woyke T."/>
            <person name="Ryan C.M."/>
            <person name="Banfield J.F."/>
        </authorList>
    </citation>
    <scope>NUCLEOTIDE SEQUENCE [LARGE SCALE GENOMIC DNA]</scope>
</reference>
<dbReference type="GO" id="GO:0016755">
    <property type="term" value="F:aminoacyltransferase activity"/>
    <property type="evidence" value="ECO:0007669"/>
    <property type="project" value="InterPro"/>
</dbReference>
<dbReference type="AlphaFoldDB" id="A0A2H0XCK5"/>
<accession>A0A2H0XCK5</accession>
<dbReference type="EMBL" id="PEYU01000013">
    <property type="protein sequence ID" value="PIS22667.1"/>
    <property type="molecule type" value="Genomic_DNA"/>
</dbReference>
<dbReference type="GO" id="GO:0009252">
    <property type="term" value="P:peptidoglycan biosynthetic process"/>
    <property type="evidence" value="ECO:0007669"/>
    <property type="project" value="UniProtKB-KW"/>
</dbReference>
<evidence type="ECO:0000256" key="1">
    <source>
        <dbReference type="ARBA" id="ARBA00009943"/>
    </source>
</evidence>
<dbReference type="GO" id="GO:0071555">
    <property type="term" value="P:cell wall organization"/>
    <property type="evidence" value="ECO:0007669"/>
    <property type="project" value="UniProtKB-KW"/>
</dbReference>
<dbReference type="InterPro" id="IPR016181">
    <property type="entry name" value="Acyl_CoA_acyltransferase"/>
</dbReference>
<dbReference type="PROSITE" id="PS51191">
    <property type="entry name" value="FEMABX"/>
    <property type="match status" value="1"/>
</dbReference>
<dbReference type="PANTHER" id="PTHR36174">
    <property type="entry name" value="LIPID II:GLYCINE GLYCYLTRANSFERASE"/>
    <property type="match status" value="1"/>
</dbReference>
<gene>
    <name evidence="7" type="ORF">COT50_00735</name>
</gene>
<dbReference type="Proteomes" id="UP000231252">
    <property type="component" value="Unassembled WGS sequence"/>
</dbReference>
<dbReference type="InterPro" id="IPR050644">
    <property type="entry name" value="PG_Glycine_Bridge_Synth"/>
</dbReference>
<dbReference type="InterPro" id="IPR003447">
    <property type="entry name" value="FEMABX"/>
</dbReference>
<keyword evidence="4" id="KW-0573">Peptidoglycan synthesis</keyword>
<comment type="similarity">
    <text evidence="1">Belongs to the FemABX family.</text>
</comment>
<sequence>MQTTNHIVQTQEWAEFKSAYGTPTVRCGEVFYSKHQIPFSPYFVAYSPKVNPFAIDWGRLEESLKSQNCVSINFDVPNVVKGSPEAKNAEMLFQDRCIKSPKETFASSTVILDLTKTEEELLKNLHPKHRYNMKLAQKNGVIIEKAKNLDGFETFFELLYATSLRQKYYIHPKHYYQKIWETLSPKGMCHILSAKFNGEALSSWMLFSHNQVLYYPYGGSSDKLQNLFPSNLLGWETIKFGKELGCTSFDMWGACKNLNDQTDPWWGFTNFKLKFGGKLTEFMDSYDLVINAKVYKMFNLANNIRWKILKLIR</sequence>